<keyword evidence="4" id="KW-0067">ATP-binding</keyword>
<dbReference type="SUPFAM" id="SSF52540">
    <property type="entry name" value="P-loop containing nucleoside triphosphate hydrolases"/>
    <property type="match status" value="1"/>
</dbReference>
<dbReference type="GO" id="GO:0043138">
    <property type="term" value="F:3'-5' DNA helicase activity"/>
    <property type="evidence" value="ECO:0007669"/>
    <property type="project" value="TreeGrafter"/>
</dbReference>
<keyword evidence="1" id="KW-0547">Nucleotide-binding</keyword>
<evidence type="ECO:0000256" key="3">
    <source>
        <dbReference type="ARBA" id="ARBA00022806"/>
    </source>
</evidence>
<evidence type="ECO:0000313" key="6">
    <source>
        <dbReference type="EMBL" id="ODP27206.1"/>
    </source>
</evidence>
<sequence>MAYTIPETIPRKATAGERLLFQTLKEHLPDDYIVYYEPEIGGRRPDYVIIGPDLGLLVLEVKDYTENTLYELNTHEWQLHTQKGTGSVETVKNPLLQARDYAFRINNKLKKDQNLTQQSGVYANNLKFRYGHGVVFTRLKQTHIVKHSLHRVIDPRYMLTREEIDLEDANCTADHLLERITHMFDTPFHMNQMLTDEDIQAIRYHLFPEVRISAQYREPVYYQDQLLLSLHNIQAMDLHQESLARQLGDKNRLIRGVAGSGKTLILAARAKILIKEHPDWKILVLCYGIPLSRVIRSQIHRMLEEPEDLFDFANSQENPSSTPSIEKPSNLQIATFHEWLWSTMRIKDELIEPYLEKINRGETILPQYDAILIDEGQDFEPSWLELLSKVLNPETQSLLLVEDKAQNIYKRKTSLSQNTGLDFRGRSKILSINYRNTAQIVNFAWDFYRTHSSLGEKVKEGTSIEGVEIIPPQSTKRKGREPQIKHCASFAEEVSWVAQQMKILHEQKKVPYAEMAVLYRVQKRYSYSYIDVLQKELSKYGIPYNWFTENTAAKRQFERQQEAVKLSTLDSSKGLDFKAVFIVNIDSMPFKLEEHPEREVSLFYIGMTRAMDWLFLSYSKVEGFAGWLEEKVVEASDAVEQKKQQRFKS</sequence>
<dbReference type="AlphaFoldDB" id="A0A1E3L0F0"/>
<dbReference type="STRING" id="1886670.PTI45_03331"/>
<dbReference type="InterPro" id="IPR014017">
    <property type="entry name" value="DNA_helicase_UvrD-like_C"/>
</dbReference>
<dbReference type="GO" id="GO:0016787">
    <property type="term" value="F:hydrolase activity"/>
    <property type="evidence" value="ECO:0007669"/>
    <property type="project" value="UniProtKB-KW"/>
</dbReference>
<dbReference type="Proteomes" id="UP000094578">
    <property type="component" value="Unassembled WGS sequence"/>
</dbReference>
<dbReference type="GO" id="GO:0003677">
    <property type="term" value="F:DNA binding"/>
    <property type="evidence" value="ECO:0007669"/>
    <property type="project" value="InterPro"/>
</dbReference>
<dbReference type="Pfam" id="PF08378">
    <property type="entry name" value="NERD"/>
    <property type="match status" value="1"/>
</dbReference>
<evidence type="ECO:0000259" key="5">
    <source>
        <dbReference type="PROSITE" id="PS50965"/>
    </source>
</evidence>
<dbReference type="Pfam" id="PF13245">
    <property type="entry name" value="AAA_19"/>
    <property type="match status" value="1"/>
</dbReference>
<name>A0A1E3L0F0_9BACL</name>
<evidence type="ECO:0000256" key="2">
    <source>
        <dbReference type="ARBA" id="ARBA00022801"/>
    </source>
</evidence>
<reference evidence="6 7" key="1">
    <citation type="submission" date="2016-08" db="EMBL/GenBank/DDBJ databases">
        <title>Genome sequencing of Paenibacillus sp. TI45-13ar, isolated from Korean traditional nuruk.</title>
        <authorList>
            <person name="Kim S.-J."/>
        </authorList>
    </citation>
    <scope>NUCLEOTIDE SEQUENCE [LARGE SCALE GENOMIC DNA]</scope>
    <source>
        <strain evidence="6 7">TI45-13ar</strain>
    </source>
</reference>
<dbReference type="EMBL" id="MDER01000064">
    <property type="protein sequence ID" value="ODP27206.1"/>
    <property type="molecule type" value="Genomic_DNA"/>
</dbReference>
<dbReference type="InterPro" id="IPR011528">
    <property type="entry name" value="NERD"/>
</dbReference>
<dbReference type="InterPro" id="IPR027417">
    <property type="entry name" value="P-loop_NTPase"/>
</dbReference>
<accession>A0A1E3L0F0</accession>
<dbReference type="PANTHER" id="PTHR11070:SF2">
    <property type="entry name" value="ATP-DEPENDENT DNA HELICASE SRS2"/>
    <property type="match status" value="1"/>
</dbReference>
<dbReference type="GO" id="GO:0005524">
    <property type="term" value="F:ATP binding"/>
    <property type="evidence" value="ECO:0007669"/>
    <property type="project" value="UniProtKB-KW"/>
</dbReference>
<comment type="caution">
    <text evidence="6">The sequence shown here is derived from an EMBL/GenBank/DDBJ whole genome shotgun (WGS) entry which is preliminary data.</text>
</comment>
<dbReference type="GO" id="GO:0000725">
    <property type="term" value="P:recombinational repair"/>
    <property type="evidence" value="ECO:0007669"/>
    <property type="project" value="TreeGrafter"/>
</dbReference>
<dbReference type="PANTHER" id="PTHR11070">
    <property type="entry name" value="UVRD / RECB / PCRA DNA HELICASE FAMILY MEMBER"/>
    <property type="match status" value="1"/>
</dbReference>
<dbReference type="Pfam" id="PF13361">
    <property type="entry name" value="UvrD_C"/>
    <property type="match status" value="2"/>
</dbReference>
<dbReference type="InterPro" id="IPR000212">
    <property type="entry name" value="DNA_helicase_UvrD/REP"/>
</dbReference>
<dbReference type="RefSeq" id="WP_069328724.1">
    <property type="nucleotide sequence ID" value="NZ_MDER01000064.1"/>
</dbReference>
<keyword evidence="3" id="KW-0347">Helicase</keyword>
<feature type="domain" description="NERD" evidence="5">
    <location>
        <begin position="12"/>
        <end position="128"/>
    </location>
</feature>
<organism evidence="6 7">
    <name type="scientific">Paenibacillus nuruki</name>
    <dbReference type="NCBI Taxonomy" id="1886670"/>
    <lineage>
        <taxon>Bacteria</taxon>
        <taxon>Bacillati</taxon>
        <taxon>Bacillota</taxon>
        <taxon>Bacilli</taxon>
        <taxon>Bacillales</taxon>
        <taxon>Paenibacillaceae</taxon>
        <taxon>Paenibacillus</taxon>
    </lineage>
</organism>
<keyword evidence="2" id="KW-0378">Hydrolase</keyword>
<protein>
    <recommendedName>
        <fullName evidence="5">NERD domain-containing protein</fullName>
    </recommendedName>
</protein>
<keyword evidence="7" id="KW-1185">Reference proteome</keyword>
<gene>
    <name evidence="6" type="ORF">PTI45_03331</name>
</gene>
<dbReference type="PROSITE" id="PS50965">
    <property type="entry name" value="NERD"/>
    <property type="match status" value="1"/>
</dbReference>
<dbReference type="PATRIC" id="fig|1886670.3.peg.3389"/>
<proteinExistence type="predicted"/>
<evidence type="ECO:0000313" key="7">
    <source>
        <dbReference type="Proteomes" id="UP000094578"/>
    </source>
</evidence>
<evidence type="ECO:0000256" key="4">
    <source>
        <dbReference type="ARBA" id="ARBA00022840"/>
    </source>
</evidence>
<evidence type="ECO:0000256" key="1">
    <source>
        <dbReference type="ARBA" id="ARBA00022741"/>
    </source>
</evidence>
<dbReference type="Gene3D" id="3.40.50.300">
    <property type="entry name" value="P-loop containing nucleotide triphosphate hydrolases"/>
    <property type="match status" value="2"/>
</dbReference>